<comment type="subcellular location">
    <subcellularLocation>
        <location evidence="1">Membrane</location>
        <topology evidence="1">Multi-pass membrane protein</topology>
    </subcellularLocation>
</comment>
<feature type="transmembrane region" description="Helical" evidence="5">
    <location>
        <begin position="160"/>
        <end position="176"/>
    </location>
</feature>
<sequence>MQSKTKIVCLLLIKLKDPNLQIDQSPNYYNNYHDSIVNFKSNTDQKKTSYLKFIIIRNNNKKYQLIKKKKQLYYISNFGRSFAQNTKMVSRYRQFALQTKNFIDQNFKPFSELIDCRRYNFPKQSILKRFLKNMDYFSYNYLAMALITTILYLVYNIWFIVGWLLTIGFWGVAYKFRQKIIEESPNDMCYNVKMTFFLIINITMIWTAYGVQFIEYIGFIMFPILLHSILFEPVEISNQLPQIISNPSLDVEAQHVNQIPPSQNSSVNYNQISIQESSSQIINVNNKQLSDEQVQAYQHVIQVEKSTNQSNEESQNSAQ</sequence>
<dbReference type="AlphaFoldDB" id="W7XH51"/>
<dbReference type="GeneID" id="24439008"/>
<dbReference type="KEGG" id="tet:TTHERM_000444349"/>
<dbReference type="EMBL" id="GG662504">
    <property type="protein sequence ID" value="EWS72334.1"/>
    <property type="molecule type" value="Genomic_DNA"/>
</dbReference>
<feature type="transmembrane region" description="Helical" evidence="5">
    <location>
        <begin position="136"/>
        <end position="154"/>
    </location>
</feature>
<evidence type="ECO:0000256" key="2">
    <source>
        <dbReference type="ARBA" id="ARBA00022692"/>
    </source>
</evidence>
<evidence type="ECO:0000256" key="1">
    <source>
        <dbReference type="ARBA" id="ARBA00004141"/>
    </source>
</evidence>
<dbReference type="InterPro" id="IPR004895">
    <property type="entry name" value="Prenylated_rab_accept_PRA1"/>
</dbReference>
<accession>W7XH51</accession>
<keyword evidence="3 5" id="KW-1133">Transmembrane helix</keyword>
<feature type="transmembrane region" description="Helical" evidence="5">
    <location>
        <begin position="188"/>
        <end position="207"/>
    </location>
</feature>
<gene>
    <name evidence="6" type="ORF">TTHERM_000444349</name>
</gene>
<name>W7XH51_TETTS</name>
<keyword evidence="4 5" id="KW-0472">Membrane</keyword>
<dbReference type="PANTHER" id="PTHR19317">
    <property type="entry name" value="PRENYLATED RAB ACCEPTOR 1-RELATED"/>
    <property type="match status" value="1"/>
</dbReference>
<proteinExistence type="predicted"/>
<dbReference type="GO" id="GO:0005794">
    <property type="term" value="C:Golgi apparatus"/>
    <property type="evidence" value="ECO:0007669"/>
    <property type="project" value="TreeGrafter"/>
</dbReference>
<dbReference type="InParanoid" id="W7XH51"/>
<keyword evidence="2 5" id="KW-0812">Transmembrane</keyword>
<dbReference type="PANTHER" id="PTHR19317:SF0">
    <property type="entry name" value="PRENYLATED RAB ACCEPTOR PROTEIN 1"/>
    <property type="match status" value="1"/>
</dbReference>
<protein>
    <submittedName>
        <fullName evidence="6">PRA1 family protein</fullName>
    </submittedName>
</protein>
<dbReference type="Pfam" id="PF03208">
    <property type="entry name" value="PRA1"/>
    <property type="match status" value="1"/>
</dbReference>
<organism evidence="6 7">
    <name type="scientific">Tetrahymena thermophila (strain SB210)</name>
    <dbReference type="NCBI Taxonomy" id="312017"/>
    <lineage>
        <taxon>Eukaryota</taxon>
        <taxon>Sar</taxon>
        <taxon>Alveolata</taxon>
        <taxon>Ciliophora</taxon>
        <taxon>Intramacronucleata</taxon>
        <taxon>Oligohymenophorea</taxon>
        <taxon>Hymenostomatida</taxon>
        <taxon>Tetrahymenina</taxon>
        <taxon>Tetrahymenidae</taxon>
        <taxon>Tetrahymena</taxon>
    </lineage>
</organism>
<dbReference type="Proteomes" id="UP000009168">
    <property type="component" value="Unassembled WGS sequence"/>
</dbReference>
<evidence type="ECO:0000256" key="4">
    <source>
        <dbReference type="ARBA" id="ARBA00023136"/>
    </source>
</evidence>
<evidence type="ECO:0000256" key="5">
    <source>
        <dbReference type="SAM" id="Phobius"/>
    </source>
</evidence>
<evidence type="ECO:0000313" key="6">
    <source>
        <dbReference type="EMBL" id="EWS72334.1"/>
    </source>
</evidence>
<dbReference type="GO" id="GO:0016020">
    <property type="term" value="C:membrane"/>
    <property type="evidence" value="ECO:0007669"/>
    <property type="project" value="UniProtKB-SubCell"/>
</dbReference>
<keyword evidence="7" id="KW-1185">Reference proteome</keyword>
<evidence type="ECO:0000313" key="7">
    <source>
        <dbReference type="Proteomes" id="UP000009168"/>
    </source>
</evidence>
<reference evidence="7" key="1">
    <citation type="journal article" date="2006" name="PLoS Biol.">
        <title>Macronuclear genome sequence of the ciliate Tetrahymena thermophila, a model eukaryote.</title>
        <authorList>
            <person name="Eisen J.A."/>
            <person name="Coyne R.S."/>
            <person name="Wu M."/>
            <person name="Wu D."/>
            <person name="Thiagarajan M."/>
            <person name="Wortman J.R."/>
            <person name="Badger J.H."/>
            <person name="Ren Q."/>
            <person name="Amedeo P."/>
            <person name="Jones K.M."/>
            <person name="Tallon L.J."/>
            <person name="Delcher A.L."/>
            <person name="Salzberg S.L."/>
            <person name="Silva J.C."/>
            <person name="Haas B.J."/>
            <person name="Majoros W.H."/>
            <person name="Farzad M."/>
            <person name="Carlton J.M."/>
            <person name="Smith R.K. Jr."/>
            <person name="Garg J."/>
            <person name="Pearlman R.E."/>
            <person name="Karrer K.M."/>
            <person name="Sun L."/>
            <person name="Manning G."/>
            <person name="Elde N.C."/>
            <person name="Turkewitz A.P."/>
            <person name="Asai D.J."/>
            <person name="Wilkes D.E."/>
            <person name="Wang Y."/>
            <person name="Cai H."/>
            <person name="Collins K."/>
            <person name="Stewart B.A."/>
            <person name="Lee S.R."/>
            <person name="Wilamowska K."/>
            <person name="Weinberg Z."/>
            <person name="Ruzzo W.L."/>
            <person name="Wloga D."/>
            <person name="Gaertig J."/>
            <person name="Frankel J."/>
            <person name="Tsao C.-C."/>
            <person name="Gorovsky M.A."/>
            <person name="Keeling P.J."/>
            <person name="Waller R.F."/>
            <person name="Patron N.J."/>
            <person name="Cherry J.M."/>
            <person name="Stover N.A."/>
            <person name="Krieger C.J."/>
            <person name="del Toro C."/>
            <person name="Ryder H.F."/>
            <person name="Williamson S.C."/>
            <person name="Barbeau R.A."/>
            <person name="Hamilton E.P."/>
            <person name="Orias E."/>
        </authorList>
    </citation>
    <scope>NUCLEOTIDE SEQUENCE [LARGE SCALE GENOMIC DNA]</scope>
    <source>
        <strain evidence="7">SB210</strain>
    </source>
</reference>
<dbReference type="RefSeq" id="XP_012655111.1">
    <property type="nucleotide sequence ID" value="XM_012799657.1"/>
</dbReference>
<evidence type="ECO:0000256" key="3">
    <source>
        <dbReference type="ARBA" id="ARBA00022989"/>
    </source>
</evidence>